<proteinExistence type="predicted"/>
<dbReference type="EMBL" id="JWIN03000025">
    <property type="protein sequence ID" value="KAB1258039.1"/>
    <property type="molecule type" value="Genomic_DNA"/>
</dbReference>
<keyword evidence="4 5" id="KW-0472">Membrane</keyword>
<protein>
    <submittedName>
        <fullName evidence="7">Anion exchange transporter</fullName>
    </submittedName>
</protein>
<keyword evidence="2 5" id="KW-0812">Transmembrane</keyword>
<name>A0A5N4CGG7_CAMDR</name>
<dbReference type="Proteomes" id="UP000299084">
    <property type="component" value="Unassembled WGS sequence"/>
</dbReference>
<dbReference type="Pfam" id="PF00916">
    <property type="entry name" value="Sulfate_transp"/>
    <property type="match status" value="1"/>
</dbReference>
<feature type="transmembrane region" description="Helical" evidence="5">
    <location>
        <begin position="74"/>
        <end position="94"/>
    </location>
</feature>
<feature type="domain" description="SLC26A/SulP transporter" evidence="6">
    <location>
        <begin position="33"/>
        <end position="159"/>
    </location>
</feature>
<dbReference type="AlphaFoldDB" id="A0A5N4CGG7"/>
<comment type="caution">
    <text evidence="7">The sequence shown here is derived from an EMBL/GenBank/DDBJ whole genome shotgun (WGS) entry which is preliminary data.</text>
</comment>
<feature type="transmembrane region" description="Helical" evidence="5">
    <location>
        <begin position="43"/>
        <end position="62"/>
    </location>
</feature>
<evidence type="ECO:0000256" key="2">
    <source>
        <dbReference type="ARBA" id="ARBA00022692"/>
    </source>
</evidence>
<evidence type="ECO:0000259" key="6">
    <source>
        <dbReference type="Pfam" id="PF00916"/>
    </source>
</evidence>
<gene>
    <name evidence="7" type="ORF">Cadr_000022554</name>
</gene>
<evidence type="ECO:0000256" key="1">
    <source>
        <dbReference type="ARBA" id="ARBA00004141"/>
    </source>
</evidence>
<evidence type="ECO:0000256" key="4">
    <source>
        <dbReference type="ARBA" id="ARBA00023136"/>
    </source>
</evidence>
<dbReference type="GO" id="GO:0016020">
    <property type="term" value="C:membrane"/>
    <property type="evidence" value="ECO:0007669"/>
    <property type="project" value="UniProtKB-SubCell"/>
</dbReference>
<keyword evidence="8" id="KW-1185">Reference proteome</keyword>
<evidence type="ECO:0000313" key="8">
    <source>
        <dbReference type="Proteomes" id="UP000299084"/>
    </source>
</evidence>
<sequence>MQLRNGIPVPMEFSWNAEEGCEIGQEETNKLIYAHVFQNIKSVRLEALLLSLLSIVVLVLVKELNEQFKRKIKIVLPVDLVLIIAASFTCYCTNMENTYGLEVVGHIPKGIPPPRVPPMRILSAVITEAFGVAFVGYVASLALAQGSAKKFKYSVDDNQVEYAPAPLHTSPWLLRESKSIGHCMLTFKNYGFQNTNDTNITLLRNKK</sequence>
<dbReference type="PANTHER" id="PTHR11814">
    <property type="entry name" value="SULFATE TRANSPORTER"/>
    <property type="match status" value="1"/>
</dbReference>
<keyword evidence="3 5" id="KW-1133">Transmembrane helix</keyword>
<comment type="subcellular location">
    <subcellularLocation>
        <location evidence="1">Membrane</location>
        <topology evidence="1">Multi-pass membrane protein</topology>
    </subcellularLocation>
</comment>
<feature type="transmembrane region" description="Helical" evidence="5">
    <location>
        <begin position="121"/>
        <end position="144"/>
    </location>
</feature>
<reference evidence="7 8" key="1">
    <citation type="journal article" date="2019" name="Mol. Ecol. Resour.">
        <title>Improving Illumina assemblies with Hi-C and long reads: an example with the North African dromedary.</title>
        <authorList>
            <person name="Elbers J.P."/>
            <person name="Rogers M.F."/>
            <person name="Perelman P.L."/>
            <person name="Proskuryakova A.A."/>
            <person name="Serdyukova N.A."/>
            <person name="Johnson W.E."/>
            <person name="Horin P."/>
            <person name="Corander J."/>
            <person name="Murphy D."/>
            <person name="Burger P.A."/>
        </authorList>
    </citation>
    <scope>NUCLEOTIDE SEQUENCE [LARGE SCALE GENOMIC DNA]</scope>
    <source>
        <strain evidence="7">Drom800</strain>
        <tissue evidence="7">Blood</tissue>
    </source>
</reference>
<dbReference type="GO" id="GO:0055085">
    <property type="term" value="P:transmembrane transport"/>
    <property type="evidence" value="ECO:0007669"/>
    <property type="project" value="InterPro"/>
</dbReference>
<dbReference type="STRING" id="9838.ENSCDRP00005030655"/>
<evidence type="ECO:0000256" key="3">
    <source>
        <dbReference type="ARBA" id="ARBA00022989"/>
    </source>
</evidence>
<accession>A0A5N4CGG7</accession>
<evidence type="ECO:0000313" key="7">
    <source>
        <dbReference type="EMBL" id="KAB1258039.1"/>
    </source>
</evidence>
<dbReference type="InterPro" id="IPR011547">
    <property type="entry name" value="SLC26A/SulP_dom"/>
</dbReference>
<organism evidence="7 8">
    <name type="scientific">Camelus dromedarius</name>
    <name type="common">Dromedary</name>
    <name type="synonym">Arabian camel</name>
    <dbReference type="NCBI Taxonomy" id="9838"/>
    <lineage>
        <taxon>Eukaryota</taxon>
        <taxon>Metazoa</taxon>
        <taxon>Chordata</taxon>
        <taxon>Craniata</taxon>
        <taxon>Vertebrata</taxon>
        <taxon>Euteleostomi</taxon>
        <taxon>Mammalia</taxon>
        <taxon>Eutheria</taxon>
        <taxon>Laurasiatheria</taxon>
        <taxon>Artiodactyla</taxon>
        <taxon>Tylopoda</taxon>
        <taxon>Camelidae</taxon>
        <taxon>Camelus</taxon>
    </lineage>
</organism>
<dbReference type="InterPro" id="IPR001902">
    <property type="entry name" value="SLC26A/SulP_fam"/>
</dbReference>
<evidence type="ECO:0000256" key="5">
    <source>
        <dbReference type="SAM" id="Phobius"/>
    </source>
</evidence>